<keyword evidence="6" id="KW-1185">Reference proteome</keyword>
<dbReference type="PANTHER" id="PTHR11219:SF72">
    <property type="entry name" value="TENEURIN-M"/>
    <property type="match status" value="1"/>
</dbReference>
<dbReference type="Pfam" id="PF15636">
    <property type="entry name" value="Tox-GHH"/>
    <property type="match status" value="1"/>
</dbReference>
<organism evidence="5 6">
    <name type="scientific">Araneus ventricosus</name>
    <name type="common">Orbweaver spider</name>
    <name type="synonym">Epeira ventricosa</name>
    <dbReference type="NCBI Taxonomy" id="182803"/>
    <lineage>
        <taxon>Eukaryota</taxon>
        <taxon>Metazoa</taxon>
        <taxon>Ecdysozoa</taxon>
        <taxon>Arthropoda</taxon>
        <taxon>Chelicerata</taxon>
        <taxon>Arachnida</taxon>
        <taxon>Araneae</taxon>
        <taxon>Araneomorphae</taxon>
        <taxon>Entelegynae</taxon>
        <taxon>Araneoidea</taxon>
        <taxon>Araneidae</taxon>
        <taxon>Araneus</taxon>
    </lineage>
</organism>
<evidence type="ECO:0000256" key="3">
    <source>
        <dbReference type="ARBA" id="ARBA00023157"/>
    </source>
</evidence>
<dbReference type="GO" id="GO:0008045">
    <property type="term" value="P:motor neuron axon guidance"/>
    <property type="evidence" value="ECO:0007669"/>
    <property type="project" value="TreeGrafter"/>
</dbReference>
<dbReference type="Proteomes" id="UP000499080">
    <property type="component" value="Unassembled WGS sequence"/>
</dbReference>
<evidence type="ECO:0000256" key="2">
    <source>
        <dbReference type="ARBA" id="ARBA00022737"/>
    </source>
</evidence>
<protein>
    <submittedName>
        <fullName evidence="5">Teneurin-m</fullName>
    </submittedName>
</protein>
<reference evidence="5 6" key="1">
    <citation type="journal article" date="2019" name="Sci. Rep.">
        <title>Orb-weaving spider Araneus ventricosus genome elucidates the spidroin gene catalogue.</title>
        <authorList>
            <person name="Kono N."/>
            <person name="Nakamura H."/>
            <person name="Ohtoshi R."/>
            <person name="Moran D.A.P."/>
            <person name="Shinohara A."/>
            <person name="Yoshida Y."/>
            <person name="Fujiwara M."/>
            <person name="Mori M."/>
            <person name="Tomita M."/>
            <person name="Arakawa K."/>
        </authorList>
    </citation>
    <scope>NUCLEOTIDE SEQUENCE [LARGE SCALE GENOMIC DNA]</scope>
</reference>
<evidence type="ECO:0000259" key="4">
    <source>
        <dbReference type="Pfam" id="PF15636"/>
    </source>
</evidence>
<dbReference type="InterPro" id="IPR051216">
    <property type="entry name" value="Teneurin"/>
</dbReference>
<dbReference type="InterPro" id="IPR028916">
    <property type="entry name" value="Tox-GHH_dom"/>
</dbReference>
<proteinExistence type="predicted"/>
<keyword evidence="3" id="KW-1015">Disulfide bond</keyword>
<sequence length="341" mass="38597">MITGVIRDPSRIFFEGRAYQPEVASWLSPRWEDVARVLHAPYNIHMYRFKNNDPLSPGTVDEDLMMGLPKWLSSFGYNMDYYLNSPFSRRNALPSRVAMRQSLPVISGLSCAAEVVTKHFAGLSAAPLSTAKYQSELQAQFANLPSVLGDGLLMSTSRGRAYVHVLSDASPILRDVMTEVLNDTAFVDVRFSLNGQDSFYLVQPDQKRVQEDWDQLQRLGTMFNVTMHAGDTHVDLRLRSPALLLNIRYGGSPGEEKRRLVHHAKRKAVEDAWAREAELVRKGYKGRRKWTPEERRELMEKGSVTGYYGTSVHVTDVFTDLADDPTAVTFHPLEPGSQYRV</sequence>
<keyword evidence="2" id="KW-0677">Repeat</keyword>
<name>A0A4Y2K381_ARAVE</name>
<dbReference type="PANTHER" id="PTHR11219">
    <property type="entry name" value="TENEURIN AND N-ACETYLGLUCOSAMINE-1-PHOSPHODIESTER ALPHA-N-ACETYLGLUCOSAMINIDASE"/>
    <property type="match status" value="1"/>
</dbReference>
<comment type="caution">
    <text evidence="5">The sequence shown here is derived from an EMBL/GenBank/DDBJ whole genome shotgun (WGS) entry which is preliminary data.</text>
</comment>
<dbReference type="EMBL" id="BGPR01004182">
    <property type="protein sequence ID" value="GBM96840.1"/>
    <property type="molecule type" value="Genomic_DNA"/>
</dbReference>
<dbReference type="Pfam" id="PF23538">
    <property type="entry name" value="Teneurin_ABD"/>
    <property type="match status" value="1"/>
</dbReference>
<dbReference type="AlphaFoldDB" id="A0A4Y2K381"/>
<keyword evidence="1" id="KW-0245">EGF-like domain</keyword>
<evidence type="ECO:0000313" key="5">
    <source>
        <dbReference type="EMBL" id="GBM96840.1"/>
    </source>
</evidence>
<feature type="domain" description="Tox-GHH" evidence="4">
    <location>
        <begin position="255"/>
        <end position="330"/>
    </location>
</feature>
<evidence type="ECO:0000313" key="6">
    <source>
        <dbReference type="Proteomes" id="UP000499080"/>
    </source>
</evidence>
<dbReference type="OrthoDB" id="6417053at2759"/>
<gene>
    <name evidence="5" type="primary">Ten-m_4</name>
    <name evidence="5" type="ORF">AVEN_94033_1</name>
</gene>
<evidence type="ECO:0000256" key="1">
    <source>
        <dbReference type="ARBA" id="ARBA00022536"/>
    </source>
</evidence>
<accession>A0A4Y2K381</accession>